<proteinExistence type="predicted"/>
<feature type="compositionally biased region" description="Polar residues" evidence="1">
    <location>
        <begin position="88"/>
        <end position="97"/>
    </location>
</feature>
<feature type="region of interest" description="Disordered" evidence="1">
    <location>
        <begin position="56"/>
        <end position="137"/>
    </location>
</feature>
<organism evidence="2 3">
    <name type="scientific">Umbra pygmaea</name>
    <name type="common">Eastern mudminnow</name>
    <dbReference type="NCBI Taxonomy" id="75934"/>
    <lineage>
        <taxon>Eukaryota</taxon>
        <taxon>Metazoa</taxon>
        <taxon>Chordata</taxon>
        <taxon>Craniata</taxon>
        <taxon>Vertebrata</taxon>
        <taxon>Euteleostomi</taxon>
        <taxon>Actinopterygii</taxon>
        <taxon>Neopterygii</taxon>
        <taxon>Teleostei</taxon>
        <taxon>Protacanthopterygii</taxon>
        <taxon>Esociformes</taxon>
        <taxon>Umbridae</taxon>
        <taxon>Umbra</taxon>
    </lineage>
</organism>
<keyword evidence="3" id="KW-1185">Reference proteome</keyword>
<reference evidence="2 3" key="1">
    <citation type="submission" date="2024-06" db="EMBL/GenBank/DDBJ databases">
        <authorList>
            <person name="Pan Q."/>
            <person name="Wen M."/>
            <person name="Jouanno E."/>
            <person name="Zahm M."/>
            <person name="Klopp C."/>
            <person name="Cabau C."/>
            <person name="Louis A."/>
            <person name="Berthelot C."/>
            <person name="Parey E."/>
            <person name="Roest Crollius H."/>
            <person name="Montfort J."/>
            <person name="Robinson-Rechavi M."/>
            <person name="Bouchez O."/>
            <person name="Lampietro C."/>
            <person name="Lopez Roques C."/>
            <person name="Donnadieu C."/>
            <person name="Postlethwait J."/>
            <person name="Bobe J."/>
            <person name="Verreycken H."/>
            <person name="Guiguen Y."/>
        </authorList>
    </citation>
    <scope>NUCLEOTIDE SEQUENCE [LARGE SCALE GENOMIC DNA]</scope>
    <source>
        <strain evidence="2">Up_M1</strain>
        <tissue evidence="2">Testis</tissue>
    </source>
</reference>
<evidence type="ECO:0000256" key="1">
    <source>
        <dbReference type="SAM" id="MobiDB-lite"/>
    </source>
</evidence>
<name>A0ABD0WDD9_UMBPY</name>
<evidence type="ECO:0000313" key="3">
    <source>
        <dbReference type="Proteomes" id="UP001557470"/>
    </source>
</evidence>
<protein>
    <submittedName>
        <fullName evidence="2">Uncharacterized protein</fullName>
    </submittedName>
</protein>
<gene>
    <name evidence="2" type="ORF">UPYG_G00258850</name>
</gene>
<dbReference type="InterPro" id="IPR013762">
    <property type="entry name" value="Integrase-like_cat_sf"/>
</dbReference>
<sequence length="417" mass="46588">MERQKDCRICGKTKFQRLDKHLVRVHHLIRGTNEWNSAFYSINSNVLPTVSVVASPSTSREATREEQPSTGVDQGDCSEDPVDEISGPSDTQGSNSTEDLDDRVADGDFHPGESSSDCTDTSDKDSPSSSPLSGDDKQDIVAAYETFLLGKLPNKKKMENVTCVIKRLREFTYVLTSGRGLQESPSSIGRHRLIMECGPLLREDQKGPAGFDENPEGYKQGVASHRAKIHIKYTDKVLTREKLNKLNNLTETLIPKYLDGLPQSPGLTDRATFAMLMAARLCLFNGSRRAPLVAFTLRDFGRAKDKSQGHQILIAKHKTTCTFGECRVTVSPLEYSWLCQFETIRKTLVGYKDSPDHPFIFISKGKPYSSMRPSFKALCEKYKIGHGVTFLMLRKSIATLNLRHNDVFARVATQFAK</sequence>
<dbReference type="Gene3D" id="1.10.443.10">
    <property type="entry name" value="Intergrase catalytic core"/>
    <property type="match status" value="1"/>
</dbReference>
<feature type="compositionally biased region" description="Basic and acidic residues" evidence="1">
    <location>
        <begin position="102"/>
        <end position="111"/>
    </location>
</feature>
<dbReference type="EMBL" id="JAGEUA010000008">
    <property type="protein sequence ID" value="KAL0967878.1"/>
    <property type="molecule type" value="Genomic_DNA"/>
</dbReference>
<accession>A0ABD0WDD9</accession>
<dbReference type="Proteomes" id="UP001557470">
    <property type="component" value="Unassembled WGS sequence"/>
</dbReference>
<comment type="caution">
    <text evidence="2">The sequence shown here is derived from an EMBL/GenBank/DDBJ whole genome shotgun (WGS) entry which is preliminary data.</text>
</comment>
<dbReference type="AlphaFoldDB" id="A0ABD0WDD9"/>
<evidence type="ECO:0000313" key="2">
    <source>
        <dbReference type="EMBL" id="KAL0967878.1"/>
    </source>
</evidence>